<name>A0ABD0NWU9_CIRMR</name>
<dbReference type="EMBL" id="JAMKFB020000019">
    <property type="protein sequence ID" value="KAL0166354.1"/>
    <property type="molecule type" value="Genomic_DNA"/>
</dbReference>
<keyword evidence="2" id="KW-1185">Reference proteome</keyword>
<dbReference type="Proteomes" id="UP001529510">
    <property type="component" value="Unassembled WGS sequence"/>
</dbReference>
<dbReference type="AlphaFoldDB" id="A0ABD0NWU9"/>
<reference evidence="1 2" key="1">
    <citation type="submission" date="2024-05" db="EMBL/GenBank/DDBJ databases">
        <title>Genome sequencing and assembly of Indian major carp, Cirrhinus mrigala (Hamilton, 1822).</title>
        <authorList>
            <person name="Mohindra V."/>
            <person name="Chowdhury L.M."/>
            <person name="Lal K."/>
            <person name="Jena J.K."/>
        </authorList>
    </citation>
    <scope>NUCLEOTIDE SEQUENCE [LARGE SCALE GENOMIC DNA]</scope>
    <source>
        <strain evidence="1">CM1030</strain>
        <tissue evidence="1">Blood</tissue>
    </source>
</reference>
<gene>
    <name evidence="1" type="ORF">M9458_038198</name>
</gene>
<organism evidence="1 2">
    <name type="scientific">Cirrhinus mrigala</name>
    <name type="common">Mrigala</name>
    <dbReference type="NCBI Taxonomy" id="683832"/>
    <lineage>
        <taxon>Eukaryota</taxon>
        <taxon>Metazoa</taxon>
        <taxon>Chordata</taxon>
        <taxon>Craniata</taxon>
        <taxon>Vertebrata</taxon>
        <taxon>Euteleostomi</taxon>
        <taxon>Actinopterygii</taxon>
        <taxon>Neopterygii</taxon>
        <taxon>Teleostei</taxon>
        <taxon>Ostariophysi</taxon>
        <taxon>Cypriniformes</taxon>
        <taxon>Cyprinidae</taxon>
        <taxon>Labeoninae</taxon>
        <taxon>Labeonini</taxon>
        <taxon>Cirrhinus</taxon>
    </lineage>
</organism>
<proteinExistence type="predicted"/>
<feature type="non-terminal residue" evidence="1">
    <location>
        <position position="1"/>
    </location>
</feature>
<protein>
    <submittedName>
        <fullName evidence="1">Uncharacterized protein</fullName>
    </submittedName>
</protein>
<evidence type="ECO:0000313" key="2">
    <source>
        <dbReference type="Proteomes" id="UP001529510"/>
    </source>
</evidence>
<sequence>SFVQHMHSNRRSTIGLGWQPLAVDGGGPRPPAVLCGVSVDAVYYWPVVEKTAAPLPGFLSHIKNLWGFCSS</sequence>
<comment type="caution">
    <text evidence="1">The sequence shown here is derived from an EMBL/GenBank/DDBJ whole genome shotgun (WGS) entry which is preliminary data.</text>
</comment>
<evidence type="ECO:0000313" key="1">
    <source>
        <dbReference type="EMBL" id="KAL0166354.1"/>
    </source>
</evidence>
<accession>A0ABD0NWU9</accession>